<evidence type="ECO:0000259" key="2">
    <source>
        <dbReference type="SMART" id="SM00244"/>
    </source>
</evidence>
<keyword evidence="1" id="KW-1133">Transmembrane helix</keyword>
<protein>
    <submittedName>
        <fullName evidence="3">Prohibitin family protein</fullName>
    </submittedName>
</protein>
<reference evidence="3 4" key="1">
    <citation type="journal article" date="2021" name="ISME Commun">
        <title>Automated analysis of genomic sequences facilitates high-throughput and comprehensive description of bacteria.</title>
        <authorList>
            <person name="Hitch T.C.A."/>
        </authorList>
    </citation>
    <scope>NUCLEOTIDE SEQUENCE [LARGE SCALE GENOMIC DNA]</scope>
    <source>
        <strain evidence="3 4">Sanger_31</strain>
    </source>
</reference>
<dbReference type="Proteomes" id="UP001208131">
    <property type="component" value="Unassembled WGS sequence"/>
</dbReference>
<organism evidence="3 4">
    <name type="scientific">Hominimerdicola aceti</name>
    <dbReference type="NCBI Taxonomy" id="2981726"/>
    <lineage>
        <taxon>Bacteria</taxon>
        <taxon>Bacillati</taxon>
        <taxon>Bacillota</taxon>
        <taxon>Clostridia</taxon>
        <taxon>Eubacteriales</taxon>
        <taxon>Oscillospiraceae</taxon>
        <taxon>Hominimerdicola</taxon>
    </lineage>
</organism>
<dbReference type="InterPro" id="IPR000163">
    <property type="entry name" value="Prohibitin"/>
</dbReference>
<dbReference type="AlphaFoldDB" id="A0AAE3IGX7"/>
<keyword evidence="4" id="KW-1185">Reference proteome</keyword>
<dbReference type="EMBL" id="JAOQJZ010000003">
    <property type="protein sequence ID" value="MCU6705097.1"/>
    <property type="molecule type" value="Genomic_DNA"/>
</dbReference>
<dbReference type="PRINTS" id="PR00679">
    <property type="entry name" value="PROHIBITIN"/>
</dbReference>
<feature type="domain" description="Band 7" evidence="2">
    <location>
        <begin position="33"/>
        <end position="194"/>
    </location>
</feature>
<gene>
    <name evidence="3" type="ORF">OCV57_04030</name>
</gene>
<dbReference type="Pfam" id="PF01145">
    <property type="entry name" value="Band_7"/>
    <property type="match status" value="1"/>
</dbReference>
<sequence length="289" mass="31241">MSKEKVIDISTRKTGKIVGICAAAVAAIIVVVSSVSIVPAGCTGVVTTFGKVSDTALNEGLHLKVPFAQRVTTVSNKIQVYQADADAVSKDLQTVNSTIAVNFRIKSASSASIFKNIGSDYENVILMPTVQECMKSVCAKYTAEQLITDRAQVGEEIKAQLVSKVDEYGIEIEKFNIVNFDFSSEFNEAIEAKQVAEQNLLKTKTEQEQAIVVAEAEAKKKVIAADAEATFIKTKAEAQAEANKTISESLSNELIKYQTIDKWDGVLPKVANDANPLISLDLDEQKTAE</sequence>
<accession>A0AAE3IGX7</accession>
<dbReference type="CDD" id="cd03401">
    <property type="entry name" value="SPFH_prohibitin"/>
    <property type="match status" value="1"/>
</dbReference>
<name>A0AAE3IGX7_9FIRM</name>
<dbReference type="InterPro" id="IPR036013">
    <property type="entry name" value="Band_7/SPFH_dom_sf"/>
</dbReference>
<dbReference type="Gene3D" id="3.30.479.30">
    <property type="entry name" value="Band 7 domain"/>
    <property type="match status" value="1"/>
</dbReference>
<dbReference type="PANTHER" id="PTHR23222">
    <property type="entry name" value="PROHIBITIN"/>
    <property type="match status" value="1"/>
</dbReference>
<evidence type="ECO:0000313" key="3">
    <source>
        <dbReference type="EMBL" id="MCU6705097.1"/>
    </source>
</evidence>
<dbReference type="InterPro" id="IPR001107">
    <property type="entry name" value="Band_7"/>
</dbReference>
<keyword evidence="1" id="KW-0472">Membrane</keyword>
<dbReference type="PANTHER" id="PTHR23222:SF0">
    <property type="entry name" value="PROHIBITIN 1"/>
    <property type="match status" value="1"/>
</dbReference>
<evidence type="ECO:0000313" key="4">
    <source>
        <dbReference type="Proteomes" id="UP001208131"/>
    </source>
</evidence>
<dbReference type="SUPFAM" id="SSF117892">
    <property type="entry name" value="Band 7/SPFH domain"/>
    <property type="match status" value="1"/>
</dbReference>
<dbReference type="RefSeq" id="WP_267300523.1">
    <property type="nucleotide sequence ID" value="NZ_JAOQJZ010000003.1"/>
</dbReference>
<proteinExistence type="predicted"/>
<evidence type="ECO:0000256" key="1">
    <source>
        <dbReference type="SAM" id="Phobius"/>
    </source>
</evidence>
<dbReference type="SMART" id="SM00244">
    <property type="entry name" value="PHB"/>
    <property type="match status" value="1"/>
</dbReference>
<feature type="transmembrane region" description="Helical" evidence="1">
    <location>
        <begin position="20"/>
        <end position="41"/>
    </location>
</feature>
<comment type="caution">
    <text evidence="3">The sequence shown here is derived from an EMBL/GenBank/DDBJ whole genome shotgun (WGS) entry which is preliminary data.</text>
</comment>
<dbReference type="GO" id="GO:0016020">
    <property type="term" value="C:membrane"/>
    <property type="evidence" value="ECO:0007669"/>
    <property type="project" value="InterPro"/>
</dbReference>
<keyword evidence="1" id="KW-0812">Transmembrane</keyword>